<accession>A0A2K0TJH4</accession>
<gene>
    <name evidence="2" type="ORF">TGAMA5MH_02896</name>
</gene>
<feature type="compositionally biased region" description="Polar residues" evidence="1">
    <location>
        <begin position="29"/>
        <end position="42"/>
    </location>
</feature>
<reference evidence="2 3" key="1">
    <citation type="submission" date="2017-02" db="EMBL/GenBank/DDBJ databases">
        <title>Genomes of Trichoderma spp. with biocontrol activity.</title>
        <authorList>
            <person name="Gardiner D."/>
            <person name="Kazan K."/>
            <person name="Vos C."/>
            <person name="Harvey P."/>
        </authorList>
    </citation>
    <scope>NUCLEOTIDE SEQUENCE [LARGE SCALE GENOMIC DNA]</scope>
    <source>
        <strain evidence="2 3">A5MH</strain>
    </source>
</reference>
<protein>
    <submittedName>
        <fullName evidence="2">Uncharacterized protein</fullName>
    </submittedName>
</protein>
<sequence>MATIADRIKDRILRRTNTGRITRNRSDQKQQPLSHIVQNARNRLNPKKKGTVGDDEDDNEDEDGSGDDNHQDGSNPPFSKKPVALRRCDFCMRDPIGKQMCKQRYCDYTKGWKGNFIECSNCADYRSQNPGSGHRCKPPQINNVWRKYGVADPMDYRPPTCDQCLNTKMVNQCNVDSTLGYGCTLTKACRDGKCTVNGQEMEARPNSRIDAARWIRAECHVCQNKTKKGATVGCSWLRDRSTWDQACSYCQSNNLTCLSGGRVVANPQRLTLPRTWAVNLQVFDKGFVECRRINPERRYCKRCWEDDHEHCRADASSYFYSCNRCTQLGVDCIDAGDDTSYPLFDLARVGIGGFLPFVECKCCREAGRNCDLQRPCDSCVKHGDECDAWVGDTAKHCIKGRLDPPPGPLYYLALGYGAGGVDDPKDGSAIEHWVGPATNIYGIPENQNRNFIATMGVQLRSILSPPGAPPHGDAAQGGRVSGRASEITREQIAAWIKDRWPQAVPMDQLGHYRERVEAVRQKMQDIRDGKIVSALFSDFPNHGGGDEEHDEADPNRGINAHGNSGDVTTSDPAPLIFDTSAPGWLSEFINSDMIDDGVASPPFECPTLLTQSMFDFDAAAPSSQMPAHLQFSPFEVSQIDPSLFLVDRDEDLDTSMQIDSLPLEASSALEDIEYIDHNPLSILQEEAMFMPRLKPSIPTPYSFVLGGPKQPDSPFCNFLSLIPEDVKPFTPGGDETCSEKRANGKCNKPAALDSICQCLLHGDDSPHVCNVCCNLSAQKLTDHLIASTEVSAMRAYLCADCTAQVSESVGEVLRRRIVGAVNIWGDCNDSYYTKTELELETSLGRIYFRGQAMPLTGCACATKLFAQRLCARHRRRFGHLVVGQVAKMREWCLQTFGRNICPSCLIDKPPHEANSSMSPEQAEAGNGPKAWVCLACGGWVVNQEEGGLVPGWQQWDMCQVEIDEKEEDEIGIHG</sequence>
<evidence type="ECO:0000313" key="2">
    <source>
        <dbReference type="EMBL" id="PNP45671.1"/>
    </source>
</evidence>
<feature type="compositionally biased region" description="Acidic residues" evidence="1">
    <location>
        <begin position="53"/>
        <end position="66"/>
    </location>
</feature>
<feature type="region of interest" description="Disordered" evidence="1">
    <location>
        <begin position="1"/>
        <end position="81"/>
    </location>
</feature>
<dbReference type="EMBL" id="MTYH01000024">
    <property type="protein sequence ID" value="PNP45671.1"/>
    <property type="molecule type" value="Genomic_DNA"/>
</dbReference>
<feature type="region of interest" description="Disordered" evidence="1">
    <location>
        <begin position="541"/>
        <end position="569"/>
    </location>
</feature>
<dbReference type="Proteomes" id="UP000236546">
    <property type="component" value="Unassembled WGS sequence"/>
</dbReference>
<dbReference type="AlphaFoldDB" id="A0A2K0TJH4"/>
<dbReference type="OrthoDB" id="5232836at2759"/>
<proteinExistence type="predicted"/>
<comment type="caution">
    <text evidence="2">The sequence shown here is derived from an EMBL/GenBank/DDBJ whole genome shotgun (WGS) entry which is preliminary data.</text>
</comment>
<organism evidence="2 3">
    <name type="scientific">Trichoderma gamsii</name>
    <dbReference type="NCBI Taxonomy" id="398673"/>
    <lineage>
        <taxon>Eukaryota</taxon>
        <taxon>Fungi</taxon>
        <taxon>Dikarya</taxon>
        <taxon>Ascomycota</taxon>
        <taxon>Pezizomycotina</taxon>
        <taxon>Sordariomycetes</taxon>
        <taxon>Hypocreomycetidae</taxon>
        <taxon>Hypocreales</taxon>
        <taxon>Hypocreaceae</taxon>
        <taxon>Trichoderma</taxon>
    </lineage>
</organism>
<evidence type="ECO:0000313" key="3">
    <source>
        <dbReference type="Proteomes" id="UP000236546"/>
    </source>
</evidence>
<feature type="compositionally biased region" description="Basic and acidic residues" evidence="1">
    <location>
        <begin position="1"/>
        <end position="13"/>
    </location>
</feature>
<evidence type="ECO:0000256" key="1">
    <source>
        <dbReference type="SAM" id="MobiDB-lite"/>
    </source>
</evidence>
<name>A0A2K0TJH4_9HYPO</name>